<feature type="transmembrane region" description="Helical" evidence="7">
    <location>
        <begin position="276"/>
        <end position="295"/>
    </location>
</feature>
<keyword evidence="4 7" id="KW-1133">Transmembrane helix</keyword>
<evidence type="ECO:0000313" key="8">
    <source>
        <dbReference type="EMBL" id="EFX71502.1"/>
    </source>
</evidence>
<dbReference type="InParanoid" id="E9H9M5"/>
<dbReference type="Proteomes" id="UP000000305">
    <property type="component" value="Unassembled WGS sequence"/>
</dbReference>
<dbReference type="AlphaFoldDB" id="E9H9M5"/>
<reference evidence="8 9" key="1">
    <citation type="journal article" date="2011" name="Science">
        <title>The ecoresponsive genome of Daphnia pulex.</title>
        <authorList>
            <person name="Colbourne J.K."/>
            <person name="Pfrender M.E."/>
            <person name="Gilbert D."/>
            <person name="Thomas W.K."/>
            <person name="Tucker A."/>
            <person name="Oakley T.H."/>
            <person name="Tokishita S."/>
            <person name="Aerts A."/>
            <person name="Arnold G.J."/>
            <person name="Basu M.K."/>
            <person name="Bauer D.J."/>
            <person name="Caceres C.E."/>
            <person name="Carmel L."/>
            <person name="Casola C."/>
            <person name="Choi J.H."/>
            <person name="Detter J.C."/>
            <person name="Dong Q."/>
            <person name="Dusheyko S."/>
            <person name="Eads B.D."/>
            <person name="Frohlich T."/>
            <person name="Geiler-Samerotte K.A."/>
            <person name="Gerlach D."/>
            <person name="Hatcher P."/>
            <person name="Jogdeo S."/>
            <person name="Krijgsveld J."/>
            <person name="Kriventseva E.V."/>
            <person name="Kultz D."/>
            <person name="Laforsch C."/>
            <person name="Lindquist E."/>
            <person name="Lopez J."/>
            <person name="Manak J.R."/>
            <person name="Muller J."/>
            <person name="Pangilinan J."/>
            <person name="Patwardhan R.P."/>
            <person name="Pitluck S."/>
            <person name="Pritham E.J."/>
            <person name="Rechtsteiner A."/>
            <person name="Rho M."/>
            <person name="Rogozin I.B."/>
            <person name="Sakarya O."/>
            <person name="Salamov A."/>
            <person name="Schaack S."/>
            <person name="Shapiro H."/>
            <person name="Shiga Y."/>
            <person name="Skalitzky C."/>
            <person name="Smith Z."/>
            <person name="Souvorov A."/>
            <person name="Sung W."/>
            <person name="Tang Z."/>
            <person name="Tsuchiya D."/>
            <person name="Tu H."/>
            <person name="Vos H."/>
            <person name="Wang M."/>
            <person name="Wolf Y.I."/>
            <person name="Yamagata H."/>
            <person name="Yamada T."/>
            <person name="Ye Y."/>
            <person name="Shaw J.R."/>
            <person name="Andrews J."/>
            <person name="Crease T.J."/>
            <person name="Tang H."/>
            <person name="Lucas S.M."/>
            <person name="Robertson H.M."/>
            <person name="Bork P."/>
            <person name="Koonin E.V."/>
            <person name="Zdobnov E.M."/>
            <person name="Grigoriev I.V."/>
            <person name="Lynch M."/>
            <person name="Boore J.L."/>
        </authorList>
    </citation>
    <scope>NUCLEOTIDE SEQUENCE [LARGE SCALE GENOMIC DNA]</scope>
</reference>
<keyword evidence="6" id="KW-0675">Receptor</keyword>
<dbReference type="GO" id="GO:0008049">
    <property type="term" value="P:male courtship behavior"/>
    <property type="evidence" value="ECO:0000318"/>
    <property type="project" value="GO_Central"/>
</dbReference>
<evidence type="ECO:0000256" key="3">
    <source>
        <dbReference type="ARBA" id="ARBA00022692"/>
    </source>
</evidence>
<organism evidence="8 9">
    <name type="scientific">Daphnia pulex</name>
    <name type="common">Water flea</name>
    <dbReference type="NCBI Taxonomy" id="6669"/>
    <lineage>
        <taxon>Eukaryota</taxon>
        <taxon>Metazoa</taxon>
        <taxon>Ecdysozoa</taxon>
        <taxon>Arthropoda</taxon>
        <taxon>Crustacea</taxon>
        <taxon>Branchiopoda</taxon>
        <taxon>Diplostraca</taxon>
        <taxon>Cladocera</taxon>
        <taxon>Anomopoda</taxon>
        <taxon>Daphniidae</taxon>
        <taxon>Daphnia</taxon>
    </lineage>
</organism>
<feature type="transmembrane region" description="Helical" evidence="7">
    <location>
        <begin position="84"/>
        <end position="110"/>
    </location>
</feature>
<evidence type="ECO:0000256" key="1">
    <source>
        <dbReference type="ARBA" id="ARBA00004651"/>
    </source>
</evidence>
<gene>
    <name evidence="8" type="primary">DpuGr13</name>
    <name evidence="8" type="ORF">DAPPUDRAFT_346842</name>
</gene>
<feature type="transmembrane region" description="Helical" evidence="7">
    <location>
        <begin position="32"/>
        <end position="50"/>
    </location>
</feature>
<dbReference type="PANTHER" id="PTHR21143:SF133">
    <property type="entry name" value="GUSTATORY AND PHEROMONE RECEPTOR 32A-RELATED"/>
    <property type="match status" value="1"/>
</dbReference>
<evidence type="ECO:0000256" key="4">
    <source>
        <dbReference type="ARBA" id="ARBA00022989"/>
    </source>
</evidence>
<dbReference type="GO" id="GO:0043025">
    <property type="term" value="C:neuronal cell body"/>
    <property type="evidence" value="ECO:0000318"/>
    <property type="project" value="GO_Central"/>
</dbReference>
<sequence length="373" mass="42768">MSFQWSLQPMIKWMHFIGVYLESPGKDNSSRFRLFVTAYGFILFFVNVYSNGMMAAKFLQGFENISHQTTSSVLWNAVVSQTNYILMTIGCQLSLISGAVSTWPGLIHILREMEKERYFVSKDFHHFRRIYLSGLGFLIAVILAILGIAVTIIMSTQNQTKVDTLFQICFTFLLIFVFSGGALFSCFGWMVASMLTILAERVVEQSNSNCSGCDWEKTFVRWRHLYLKISRLVDKMNECYGFLLLFLITSSFVVTINSSFIIMRDVNDEGIDYNCFIHSFFLIIQFSHFAVLAYVPHRIRESAIYLSKQLRELKIGNEARQNKVNFFILDVLNSLPQITALGLFDVNLRLAPTIVGTTLTYLVILCQLHYSAK</sequence>
<keyword evidence="2" id="KW-1003">Cell membrane</keyword>
<dbReference type="GO" id="GO:0030425">
    <property type="term" value="C:dendrite"/>
    <property type="evidence" value="ECO:0000318"/>
    <property type="project" value="GO_Central"/>
</dbReference>
<keyword evidence="9" id="KW-1185">Reference proteome</keyword>
<evidence type="ECO:0000256" key="5">
    <source>
        <dbReference type="ARBA" id="ARBA00023136"/>
    </source>
</evidence>
<evidence type="ECO:0000313" key="9">
    <source>
        <dbReference type="Proteomes" id="UP000000305"/>
    </source>
</evidence>
<evidence type="ECO:0000256" key="6">
    <source>
        <dbReference type="ARBA" id="ARBA00023170"/>
    </source>
</evidence>
<proteinExistence type="predicted"/>
<dbReference type="EMBL" id="GL732609">
    <property type="protein sequence ID" value="EFX71502.1"/>
    <property type="molecule type" value="Genomic_DNA"/>
</dbReference>
<keyword evidence="5 7" id="KW-0472">Membrane</keyword>
<dbReference type="HOGENOM" id="CLU_058520_0_0_1"/>
<dbReference type="FunCoup" id="E9H9M5">
    <property type="interactions" value="17"/>
</dbReference>
<dbReference type="GO" id="GO:0030424">
    <property type="term" value="C:axon"/>
    <property type="evidence" value="ECO:0000318"/>
    <property type="project" value="GO_Central"/>
</dbReference>
<feature type="transmembrane region" description="Helical" evidence="7">
    <location>
        <begin position="165"/>
        <end position="191"/>
    </location>
</feature>
<dbReference type="GO" id="GO:0007635">
    <property type="term" value="P:chemosensory behavior"/>
    <property type="evidence" value="ECO:0000318"/>
    <property type="project" value="GO_Central"/>
</dbReference>
<keyword evidence="3 7" id="KW-0812">Transmembrane</keyword>
<name>E9H9M5_DAPPU</name>
<feature type="transmembrane region" description="Helical" evidence="7">
    <location>
        <begin position="350"/>
        <end position="370"/>
    </location>
</feature>
<evidence type="ECO:0000256" key="2">
    <source>
        <dbReference type="ARBA" id="ARBA00022475"/>
    </source>
</evidence>
<comment type="subcellular location">
    <subcellularLocation>
        <location evidence="1">Cell membrane</location>
        <topology evidence="1">Multi-pass membrane protein</topology>
    </subcellularLocation>
</comment>
<dbReference type="KEGG" id="dpx:DAPPUDRAFT_346842"/>
<dbReference type="InterPro" id="IPR013604">
    <property type="entry name" value="7TM_chemorcpt"/>
</dbReference>
<dbReference type="GO" id="GO:0050909">
    <property type="term" value="P:sensory perception of taste"/>
    <property type="evidence" value="ECO:0007669"/>
    <property type="project" value="InterPro"/>
</dbReference>
<accession>E9H9M5</accession>
<feature type="transmembrane region" description="Helical" evidence="7">
    <location>
        <begin position="240"/>
        <end position="264"/>
    </location>
</feature>
<feature type="transmembrane region" description="Helical" evidence="7">
    <location>
        <begin position="324"/>
        <end position="344"/>
    </location>
</feature>
<dbReference type="OrthoDB" id="6366728at2759"/>
<feature type="transmembrane region" description="Helical" evidence="7">
    <location>
        <begin position="130"/>
        <end position="153"/>
    </location>
</feature>
<protein>
    <recommendedName>
        <fullName evidence="10">Gustatory receptor</fullName>
    </recommendedName>
</protein>
<dbReference type="Pfam" id="PF08395">
    <property type="entry name" value="7tm_7"/>
    <property type="match status" value="1"/>
</dbReference>
<evidence type="ECO:0008006" key="10">
    <source>
        <dbReference type="Google" id="ProtNLM"/>
    </source>
</evidence>
<evidence type="ECO:0000256" key="7">
    <source>
        <dbReference type="SAM" id="Phobius"/>
    </source>
</evidence>
<dbReference type="GO" id="GO:0005886">
    <property type="term" value="C:plasma membrane"/>
    <property type="evidence" value="ECO:0007669"/>
    <property type="project" value="UniProtKB-SubCell"/>
</dbReference>
<dbReference type="PANTHER" id="PTHR21143">
    <property type="entry name" value="INVERTEBRATE GUSTATORY RECEPTOR"/>
    <property type="match status" value="1"/>
</dbReference>